<dbReference type="PANTHER" id="PTHR43479:SF11">
    <property type="entry name" value="ACREF_ENVCD OPERON REPRESSOR-RELATED"/>
    <property type="match status" value="1"/>
</dbReference>
<dbReference type="PANTHER" id="PTHR43479">
    <property type="entry name" value="ACREF/ENVCD OPERON REPRESSOR-RELATED"/>
    <property type="match status" value="1"/>
</dbReference>
<dbReference type="InterPro" id="IPR049513">
    <property type="entry name" value="TetR_C_40"/>
</dbReference>
<gene>
    <name evidence="5" type="ORF">MN202_00825</name>
</gene>
<evidence type="ECO:0000256" key="3">
    <source>
        <dbReference type="SAM" id="MobiDB-lite"/>
    </source>
</evidence>
<dbReference type="InterPro" id="IPR001647">
    <property type="entry name" value="HTH_TetR"/>
</dbReference>
<comment type="caution">
    <text evidence="5">The sequence shown here is derived from an EMBL/GenBank/DDBJ whole genome shotgun (WGS) entry which is preliminary data.</text>
</comment>
<keyword evidence="1 2" id="KW-0238">DNA-binding</keyword>
<feature type="DNA-binding region" description="H-T-H motif" evidence="2">
    <location>
        <begin position="40"/>
        <end position="59"/>
    </location>
</feature>
<feature type="compositionally biased region" description="Basic residues" evidence="3">
    <location>
        <begin position="219"/>
        <end position="230"/>
    </location>
</feature>
<dbReference type="Pfam" id="PF00440">
    <property type="entry name" value="TetR_N"/>
    <property type="match status" value="1"/>
</dbReference>
<sequence>MSQDTTPQVTRGYKKKARTRQALLDAALNIYAEKGVGELMLNELAEKAAVSNGTVYNYFNSREAVLEAVGMELADQFSHQITRLSQGIDNGAERLSVGVRLFIQQARKDPTWAGAVVSVFHYDSRMRTAVADNLRRDLQLGLQQGCFHYRSEAIALALVASATTGMMTAILDGYDQPDGDAQLAEMLLLALGVTASEADRIAYQALPLSEQAPADANPKKRRRGRPRKTE</sequence>
<dbReference type="RefSeq" id="WP_335734181.1">
    <property type="nucleotide sequence ID" value="NZ_JALAAR010000001.1"/>
</dbReference>
<evidence type="ECO:0000256" key="2">
    <source>
        <dbReference type="PROSITE-ProRule" id="PRU00335"/>
    </source>
</evidence>
<evidence type="ECO:0000259" key="4">
    <source>
        <dbReference type="PROSITE" id="PS50977"/>
    </source>
</evidence>
<dbReference type="InterPro" id="IPR009057">
    <property type="entry name" value="Homeodomain-like_sf"/>
</dbReference>
<feature type="region of interest" description="Disordered" evidence="3">
    <location>
        <begin position="207"/>
        <end position="230"/>
    </location>
</feature>
<accession>A0ABU8C1G1</accession>
<dbReference type="PROSITE" id="PS50977">
    <property type="entry name" value="HTH_TETR_2"/>
    <property type="match status" value="1"/>
</dbReference>
<dbReference type="PRINTS" id="PR00455">
    <property type="entry name" value="HTHTETR"/>
</dbReference>
<organism evidence="5 6">
    <name type="scientific">Rheinheimera muenzenbergensis</name>
    <dbReference type="NCBI Taxonomy" id="1193628"/>
    <lineage>
        <taxon>Bacteria</taxon>
        <taxon>Pseudomonadati</taxon>
        <taxon>Pseudomonadota</taxon>
        <taxon>Gammaproteobacteria</taxon>
        <taxon>Chromatiales</taxon>
        <taxon>Chromatiaceae</taxon>
        <taxon>Rheinheimera</taxon>
    </lineage>
</organism>
<dbReference type="InterPro" id="IPR050624">
    <property type="entry name" value="HTH-type_Tx_Regulator"/>
</dbReference>
<evidence type="ECO:0000313" key="6">
    <source>
        <dbReference type="Proteomes" id="UP001375382"/>
    </source>
</evidence>
<dbReference type="SUPFAM" id="SSF46689">
    <property type="entry name" value="Homeodomain-like"/>
    <property type="match status" value="1"/>
</dbReference>
<name>A0ABU8C1G1_9GAMM</name>
<evidence type="ECO:0000313" key="5">
    <source>
        <dbReference type="EMBL" id="MEH8015761.1"/>
    </source>
</evidence>
<dbReference type="Proteomes" id="UP001375382">
    <property type="component" value="Unassembled WGS sequence"/>
</dbReference>
<reference evidence="5 6" key="1">
    <citation type="journal article" date="2023" name="Ecotoxicol. Environ. Saf.">
        <title>Mercury remediation potential of mercury-resistant strain Rheinheimera metallidurans sp. nov. isolated from a municipal waste dumping site.</title>
        <authorList>
            <person name="Yadav V."/>
            <person name="Manjhi A."/>
            <person name="Vadakedath N."/>
        </authorList>
    </citation>
    <scope>NUCLEOTIDE SEQUENCE [LARGE SCALE GENOMIC DNA]</scope>
    <source>
        <strain evidence="5 6">E-49</strain>
    </source>
</reference>
<keyword evidence="6" id="KW-1185">Reference proteome</keyword>
<feature type="domain" description="HTH tetR-type" evidence="4">
    <location>
        <begin position="17"/>
        <end position="77"/>
    </location>
</feature>
<proteinExistence type="predicted"/>
<dbReference type="EMBL" id="JALAAR010000001">
    <property type="protein sequence ID" value="MEH8015761.1"/>
    <property type="molecule type" value="Genomic_DNA"/>
</dbReference>
<dbReference type="Gene3D" id="1.10.357.10">
    <property type="entry name" value="Tetracycline Repressor, domain 2"/>
    <property type="match status" value="1"/>
</dbReference>
<evidence type="ECO:0000256" key="1">
    <source>
        <dbReference type="ARBA" id="ARBA00023125"/>
    </source>
</evidence>
<protein>
    <submittedName>
        <fullName evidence="5">TetR/AcrR family transcriptional regulator</fullName>
    </submittedName>
</protein>
<dbReference type="Pfam" id="PF21306">
    <property type="entry name" value="TetR_C_40"/>
    <property type="match status" value="1"/>
</dbReference>